<reference evidence="2 3" key="2">
    <citation type="submission" date="2024-01" db="EMBL/GenBank/DDBJ databases">
        <title>Comparative genomics of Cryptococcus and Kwoniella reveals pathogenesis evolution and contrasting modes of karyotype evolution via chromosome fusion or intercentromeric recombination.</title>
        <authorList>
            <person name="Coelho M.A."/>
            <person name="David-Palma M."/>
            <person name="Shea T."/>
            <person name="Bowers K."/>
            <person name="Mcginley-Smith S."/>
            <person name="Mohammad A.W."/>
            <person name="Gnirke A."/>
            <person name="Yurkov A.M."/>
            <person name="Nowrousian M."/>
            <person name="Sun S."/>
            <person name="Cuomo C.A."/>
            <person name="Heitman J."/>
        </authorList>
    </citation>
    <scope>NUCLEOTIDE SEQUENCE [LARGE SCALE GENOMIC DNA]</scope>
    <source>
        <strain evidence="2 3">IND107</strain>
    </source>
</reference>
<gene>
    <name evidence="2" type="ORF">I308_106443</name>
</gene>
<comment type="caution">
    <text evidence="2">The sequence shown here is derived from an EMBL/GenBank/DDBJ whole genome shotgun (WGS) entry which is preliminary data.</text>
</comment>
<protein>
    <submittedName>
        <fullName evidence="2">Uncharacterized protein</fullName>
    </submittedName>
</protein>
<dbReference type="GeneID" id="91993298"/>
<dbReference type="RefSeq" id="XP_066611144.1">
    <property type="nucleotide sequence ID" value="XM_066760872.1"/>
</dbReference>
<accession>A0ABR3BJ78</accession>
<feature type="compositionally biased region" description="Basic and acidic residues" evidence="1">
    <location>
        <begin position="156"/>
        <end position="175"/>
    </location>
</feature>
<evidence type="ECO:0000256" key="1">
    <source>
        <dbReference type="SAM" id="MobiDB-lite"/>
    </source>
</evidence>
<evidence type="ECO:0000313" key="2">
    <source>
        <dbReference type="EMBL" id="KAL0240645.1"/>
    </source>
</evidence>
<name>A0ABR3BJ78_9TREE</name>
<feature type="region of interest" description="Disordered" evidence="1">
    <location>
        <begin position="107"/>
        <end position="175"/>
    </location>
</feature>
<reference evidence="3" key="1">
    <citation type="submission" date="2015-01" db="EMBL/GenBank/DDBJ databases">
        <title>The Genome Sequence of Cryptococcus gattii MMRL2647.</title>
        <authorList>
            <consortium name="The Broad Institute Genomics Platform"/>
            <person name="Cuomo C."/>
            <person name="Litvintseva A."/>
            <person name="Chen Y."/>
            <person name="Heitman J."/>
            <person name="Sun S."/>
            <person name="Springer D."/>
            <person name="Dromer F."/>
            <person name="Young S."/>
            <person name="Zeng Q."/>
            <person name="Gargeya S."/>
            <person name="Abouelleil A."/>
            <person name="Alvarado L."/>
            <person name="Chapman S.B."/>
            <person name="Gainer-Dewar J."/>
            <person name="Goldberg J."/>
            <person name="Griggs A."/>
            <person name="Gujja S."/>
            <person name="Hansen M."/>
            <person name="Howarth C."/>
            <person name="Imamovic A."/>
            <person name="Larimer J."/>
            <person name="Murphy C."/>
            <person name="Naylor J."/>
            <person name="Pearson M."/>
            <person name="Priest M."/>
            <person name="Roberts A."/>
            <person name="Saif S."/>
            <person name="Shea T."/>
            <person name="Sykes S."/>
            <person name="Wortman J."/>
            <person name="Nusbaum C."/>
            <person name="Birren B."/>
        </authorList>
    </citation>
    <scope>NUCLEOTIDE SEQUENCE [LARGE SCALE GENOMIC DNA]</scope>
    <source>
        <strain evidence="3">IND107</strain>
    </source>
</reference>
<feature type="compositionally biased region" description="Low complexity" evidence="1">
    <location>
        <begin position="113"/>
        <end position="133"/>
    </location>
</feature>
<dbReference type="EMBL" id="ATAM02000013">
    <property type="protein sequence ID" value="KAL0240645.1"/>
    <property type="molecule type" value="Genomic_DNA"/>
</dbReference>
<dbReference type="Proteomes" id="UP000054399">
    <property type="component" value="Unassembled WGS sequence"/>
</dbReference>
<keyword evidence="3" id="KW-1185">Reference proteome</keyword>
<organism evidence="2 3">
    <name type="scientific">Cryptococcus tetragattii IND107</name>
    <dbReference type="NCBI Taxonomy" id="1296105"/>
    <lineage>
        <taxon>Eukaryota</taxon>
        <taxon>Fungi</taxon>
        <taxon>Dikarya</taxon>
        <taxon>Basidiomycota</taxon>
        <taxon>Agaricomycotina</taxon>
        <taxon>Tremellomycetes</taxon>
        <taxon>Tremellales</taxon>
        <taxon>Cryptococcaceae</taxon>
        <taxon>Cryptococcus</taxon>
        <taxon>Cryptococcus gattii species complex</taxon>
    </lineage>
</organism>
<sequence>MDARFWDCAKLHLAGTVHRCLSQTEKVCAREWKLNRIRKGLGNGGDLDSGGGDELWIEKRMSSSPTAAVPAQEQLFASRLTSEKEDDTWLRPLWEYSFPPMADDKQLAKEGTGQAPQQPQISSPGPSPVGNVSLHTKGISGSASASRKRRRSKGAAAREGERSNRRRGENKEKRIMERCRGAPSWLTGKINAIHPPPSSSFTNLSTPIIYPPQISIPSSAHWAATCLLPAQQPYNHVNPYARRGSMPLSFTQSTQDLNGPAENVDYLGVKMSDDTTKRRASEPCNSMLDRTPLMFEPNCNTNWSHISMGLMGTQSMVRNRGTSQNGSAGGDWPGGSQEVWANGMDRNRSPPTVTESQQLESSYPAWLPMNKNPANSQDDTIHSFDCLIPSSGRTDLPALTHIPSYPSPLVTSFNPAPTYMTEPMNIDLYFSGFASEHRLAHGQPDLTHFSKPHEGEPYPSYFHDMNAPSLPQTDRTRQHHVFSYDTVEVSDTGKKKRLRIKKTGTVI</sequence>
<proteinExistence type="predicted"/>
<evidence type="ECO:0000313" key="3">
    <source>
        <dbReference type="Proteomes" id="UP000054399"/>
    </source>
</evidence>